<dbReference type="AlphaFoldDB" id="A0A2X2JCL8"/>
<dbReference type="Proteomes" id="UP000251241">
    <property type="component" value="Unassembled WGS sequence"/>
</dbReference>
<reference evidence="1 2" key="1">
    <citation type="submission" date="2018-06" db="EMBL/GenBank/DDBJ databases">
        <authorList>
            <consortium name="Pathogen Informatics"/>
            <person name="Doyle S."/>
        </authorList>
    </citation>
    <scope>NUCLEOTIDE SEQUENCE [LARGE SCALE GENOMIC DNA]</scope>
    <source>
        <strain evidence="1 2">NCTC11343</strain>
    </source>
</reference>
<dbReference type="EMBL" id="UAUU01000011">
    <property type="protein sequence ID" value="SPZ92107.1"/>
    <property type="molecule type" value="Genomic_DNA"/>
</dbReference>
<proteinExistence type="predicted"/>
<evidence type="ECO:0000313" key="1">
    <source>
        <dbReference type="EMBL" id="SPZ92107.1"/>
    </source>
</evidence>
<organism evidence="1 2">
    <name type="scientific">Sphingobacterium multivorum</name>
    <dbReference type="NCBI Taxonomy" id="28454"/>
    <lineage>
        <taxon>Bacteria</taxon>
        <taxon>Pseudomonadati</taxon>
        <taxon>Bacteroidota</taxon>
        <taxon>Sphingobacteriia</taxon>
        <taxon>Sphingobacteriales</taxon>
        <taxon>Sphingobacteriaceae</taxon>
        <taxon>Sphingobacterium</taxon>
    </lineage>
</organism>
<evidence type="ECO:0000313" key="2">
    <source>
        <dbReference type="Proteomes" id="UP000251241"/>
    </source>
</evidence>
<protein>
    <submittedName>
        <fullName evidence="1">Uncharacterized protein</fullName>
    </submittedName>
</protein>
<gene>
    <name evidence="1" type="ORF">NCTC11343_04161</name>
</gene>
<dbReference type="RefSeq" id="WP_146753125.1">
    <property type="nucleotide sequence ID" value="NZ_CP069793.1"/>
</dbReference>
<sequence>MKTRELFFLMRQATEEGVSRALSITGSMPKSINKSQAYRQYGRSNIDRWILEGILVPLSHQSSQILFDPEELKSISDSSNRITYLQVAER</sequence>
<name>A0A2X2JCL8_SPHMU</name>
<accession>A0A2X2JCL8</accession>
<dbReference type="GeneID" id="97182078"/>